<gene>
    <name evidence="1" type="ORF">F7732_22350</name>
</gene>
<dbReference type="EMBL" id="WBOT01000016">
    <property type="protein sequence ID" value="KAB2328916.1"/>
    <property type="molecule type" value="Genomic_DNA"/>
</dbReference>
<organism evidence="1 2">
    <name type="scientific">Bacillus mesophilum</name>
    <dbReference type="NCBI Taxonomy" id="1071718"/>
    <lineage>
        <taxon>Bacteria</taxon>
        <taxon>Bacillati</taxon>
        <taxon>Bacillota</taxon>
        <taxon>Bacilli</taxon>
        <taxon>Bacillales</taxon>
        <taxon>Bacillaceae</taxon>
        <taxon>Bacillus</taxon>
    </lineage>
</organism>
<sequence>MKFGDTNFIGVADTEEYKSFVSEDWHVDDLLFKHIAKEMRNGHILFFQMTAEGIEHSWNVEVLIDSEEENIEQSCFRKASGFIKVTHERLFLVDYDCITMAAQFEQHKVPDRNCSQYRIEIPNGDYQVEVFQYYNVDDDEYTGTNQKDILLHFRKADQFQDIADKTFWYTY</sequence>
<dbReference type="Proteomes" id="UP000441354">
    <property type="component" value="Unassembled WGS sequence"/>
</dbReference>
<accession>A0A7V7RHN9</accession>
<protein>
    <submittedName>
        <fullName evidence="1">Uncharacterized protein</fullName>
    </submittedName>
</protein>
<dbReference type="RefSeq" id="WP_151576208.1">
    <property type="nucleotide sequence ID" value="NZ_WBOT01000016.1"/>
</dbReference>
<evidence type="ECO:0000313" key="2">
    <source>
        <dbReference type="Proteomes" id="UP000441354"/>
    </source>
</evidence>
<keyword evidence="2" id="KW-1185">Reference proteome</keyword>
<proteinExistence type="predicted"/>
<evidence type="ECO:0000313" key="1">
    <source>
        <dbReference type="EMBL" id="KAB2328916.1"/>
    </source>
</evidence>
<reference evidence="1 2" key="1">
    <citation type="journal article" date="2014" name="Arch. Microbiol.">
        <title>Bacillus mesophilum sp. nov., strain IITR-54T, a novel 4-chlorobiphenyl dechlorinating bacterium.</title>
        <authorList>
            <person name="Manickam N."/>
            <person name="Singh N.K."/>
            <person name="Bajaj A."/>
            <person name="Kumar R.M."/>
            <person name="Kaur G."/>
            <person name="Kaur N."/>
            <person name="Bala M."/>
            <person name="Kumar A."/>
            <person name="Mayilraj S."/>
        </authorList>
    </citation>
    <scope>NUCLEOTIDE SEQUENCE [LARGE SCALE GENOMIC DNA]</scope>
    <source>
        <strain evidence="1 2">IITR-54</strain>
    </source>
</reference>
<dbReference type="AlphaFoldDB" id="A0A7V7RHN9"/>
<name>A0A7V7RHN9_9BACI</name>
<dbReference type="OrthoDB" id="9156597at2"/>
<comment type="caution">
    <text evidence="1">The sequence shown here is derived from an EMBL/GenBank/DDBJ whole genome shotgun (WGS) entry which is preliminary data.</text>
</comment>